<organism evidence="2 3">
    <name type="scientific">Zancudomyces culisetae</name>
    <name type="common">Gut fungus</name>
    <name type="synonym">Smittium culisetae</name>
    <dbReference type="NCBI Taxonomy" id="1213189"/>
    <lineage>
        <taxon>Eukaryota</taxon>
        <taxon>Fungi</taxon>
        <taxon>Fungi incertae sedis</taxon>
        <taxon>Zoopagomycota</taxon>
        <taxon>Kickxellomycotina</taxon>
        <taxon>Harpellomycetes</taxon>
        <taxon>Harpellales</taxon>
        <taxon>Legeriomycetaceae</taxon>
        <taxon>Zancudomyces</taxon>
    </lineage>
</organism>
<dbReference type="EMBL" id="LSSK01000134">
    <property type="protein sequence ID" value="OMH84892.1"/>
    <property type="molecule type" value="Genomic_DNA"/>
</dbReference>
<dbReference type="Proteomes" id="UP000188320">
    <property type="component" value="Unassembled WGS sequence"/>
</dbReference>
<evidence type="ECO:0000256" key="1">
    <source>
        <dbReference type="SAM" id="MobiDB-lite"/>
    </source>
</evidence>
<comment type="caution">
    <text evidence="2">The sequence shown here is derived from an EMBL/GenBank/DDBJ whole genome shotgun (WGS) entry which is preliminary data.</text>
</comment>
<evidence type="ECO:0000313" key="3">
    <source>
        <dbReference type="Proteomes" id="UP000188320"/>
    </source>
</evidence>
<proteinExistence type="predicted"/>
<protein>
    <submittedName>
        <fullName evidence="2">Uncharacterized protein</fullName>
    </submittedName>
</protein>
<sequence length="142" mass="16368">MRSDKSDELSKLLYLGEEKRKYEAKKGDGKRARAESDFEEKDERDGVDEFESGEEEGEELSDVEEELFGKSTRQGESAPDIFDRDEKDFSGKSTLIVARTTKNEAEISKHTQILGNNCGIFPKWRVFCDRFIRFYAKGDFSE</sequence>
<keyword evidence="3" id="KW-1185">Reference proteome</keyword>
<name>A0A1R1PVI4_ZANCU</name>
<accession>A0A1R1PVI4</accession>
<feature type="compositionally biased region" description="Basic and acidic residues" evidence="1">
    <location>
        <begin position="22"/>
        <end position="44"/>
    </location>
</feature>
<feature type="region of interest" description="Disordered" evidence="1">
    <location>
        <begin position="22"/>
        <end position="86"/>
    </location>
</feature>
<dbReference type="AlphaFoldDB" id="A0A1R1PVI4"/>
<feature type="compositionally biased region" description="Acidic residues" evidence="1">
    <location>
        <begin position="45"/>
        <end position="66"/>
    </location>
</feature>
<evidence type="ECO:0000313" key="2">
    <source>
        <dbReference type="EMBL" id="OMH84892.1"/>
    </source>
</evidence>
<reference evidence="3" key="1">
    <citation type="submission" date="2017-01" db="EMBL/GenBank/DDBJ databases">
        <authorList>
            <person name="Wang Y."/>
            <person name="White M."/>
            <person name="Kvist S."/>
            <person name="Moncalvo J.-M."/>
        </authorList>
    </citation>
    <scope>NUCLEOTIDE SEQUENCE [LARGE SCALE GENOMIC DNA]</scope>
    <source>
        <strain evidence="3">COL-18-3</strain>
    </source>
</reference>
<gene>
    <name evidence="2" type="ORF">AX774_g1585</name>
</gene>